<reference evidence="2 3" key="1">
    <citation type="submission" date="2015-06" db="EMBL/GenBank/DDBJ databases">
        <title>Expansion of signal transduction pathways in fungi by whole-genome duplication.</title>
        <authorList>
            <consortium name="DOE Joint Genome Institute"/>
            <person name="Corrochano L.M."/>
            <person name="Kuo A."/>
            <person name="Marcet-Houben M."/>
            <person name="Polaino S."/>
            <person name="Salamov A."/>
            <person name="Villalobos J.M."/>
            <person name="Alvarez M.I."/>
            <person name="Avalos J."/>
            <person name="Benito E.P."/>
            <person name="Benoit I."/>
            <person name="Burger G."/>
            <person name="Camino L.P."/>
            <person name="Canovas D."/>
            <person name="Cerda-Olmedo E."/>
            <person name="Cheng J.-F."/>
            <person name="Dominguez A."/>
            <person name="Elias M."/>
            <person name="Eslava A.P."/>
            <person name="Glaser F."/>
            <person name="Grimwood J."/>
            <person name="Gutierrez G."/>
            <person name="Heitman J."/>
            <person name="Henrissat B."/>
            <person name="Iturriaga E.A."/>
            <person name="Lang B.F."/>
            <person name="Lavin J.L."/>
            <person name="Lee S."/>
            <person name="Li W."/>
            <person name="Lindquist E."/>
            <person name="Lopez-Garcia S."/>
            <person name="Luque E.M."/>
            <person name="Marcos A.T."/>
            <person name="Martin J."/>
            <person name="Mccluskey K."/>
            <person name="Medina H.R."/>
            <person name="Miralles-Duran A."/>
            <person name="Miyazaki A."/>
            <person name="Munoz-Torres E."/>
            <person name="Oguiza J.A."/>
            <person name="Ohm R."/>
            <person name="Olmedo M."/>
            <person name="Orejas M."/>
            <person name="Ortiz-Castellanos L."/>
            <person name="Pisabarro A.G."/>
            <person name="Rodriguez-Romero J."/>
            <person name="Ruiz-Herrera J."/>
            <person name="Ruiz-Vazquez R."/>
            <person name="Sanz C."/>
            <person name="Schackwitz W."/>
            <person name="Schmutz J."/>
            <person name="Shahriari M."/>
            <person name="Shelest E."/>
            <person name="Silva-Franco F."/>
            <person name="Soanes D."/>
            <person name="Syed K."/>
            <person name="Tagua V.G."/>
            <person name="Talbot N.J."/>
            <person name="Thon M."/>
            <person name="De Vries R.P."/>
            <person name="Wiebenga A."/>
            <person name="Yadav J.S."/>
            <person name="Braun E.L."/>
            <person name="Baker S."/>
            <person name="Garre V."/>
            <person name="Horwitz B."/>
            <person name="Torres-Martinez S."/>
            <person name="Idnurm A."/>
            <person name="Herrera-Estrella A."/>
            <person name="Gabaldon T."/>
            <person name="Grigoriev I.V."/>
        </authorList>
    </citation>
    <scope>NUCLEOTIDE SEQUENCE [LARGE SCALE GENOMIC DNA]</scope>
    <source>
        <strain evidence="2 3">CBS 277.49</strain>
    </source>
</reference>
<evidence type="ECO:0000313" key="2">
    <source>
        <dbReference type="EMBL" id="OAD03573.1"/>
    </source>
</evidence>
<protein>
    <submittedName>
        <fullName evidence="2">Uncharacterized protein</fullName>
    </submittedName>
</protein>
<evidence type="ECO:0000313" key="3">
    <source>
        <dbReference type="Proteomes" id="UP000077051"/>
    </source>
</evidence>
<accession>A0A168LIE9</accession>
<dbReference type="VEuPathDB" id="FungiDB:MUCCIDRAFT_110443"/>
<dbReference type="GO" id="GO:0003677">
    <property type="term" value="F:DNA binding"/>
    <property type="evidence" value="ECO:0007669"/>
    <property type="project" value="TreeGrafter"/>
</dbReference>
<dbReference type="Pfam" id="PF09729">
    <property type="entry name" value="Gti1_Pac2"/>
    <property type="match status" value="1"/>
</dbReference>
<sequence length="354" mass="39812">MPFTKTFHGFIENTTDSLLIIEACRRGVLPTINRRLIERERSSIRSGTIIVFDETESGIKRWTDGFLWSPSRILGNFLVYRELENREIRNIENDYSHSSNTRMESDITEETNISLLQQKERALVGSLTTSNTTYNFKKEGLIKKTIRIMVNGNFLHIVNYYNKHDALNNFLPTPSASPELACLQISADLMPHLQGQYAPTCNTESTIAKKRFKPSDYQRPLYQYGKAYNINYSQSACSPNANIDKSKSELRDHSYSQPPPGTAKPVSDATAYHYSTKRSKASHDAISPTLSPPSIVSTAASPYGDTATLTNRFNHFYLPLDAAISGRNSFQNGGPSASFYSTPSPRRTAAYNNY</sequence>
<feature type="region of interest" description="Disordered" evidence="1">
    <location>
        <begin position="241"/>
        <end position="269"/>
    </location>
</feature>
<dbReference type="PANTHER" id="PTHR28027">
    <property type="entry name" value="TRANSCRIPTIONAL REGULATOR MIT1"/>
    <property type="match status" value="1"/>
</dbReference>
<dbReference type="PANTHER" id="PTHR28027:SF2">
    <property type="entry name" value="TRANSCRIPTIONAL REGULATOR MIT1"/>
    <property type="match status" value="1"/>
</dbReference>
<dbReference type="Proteomes" id="UP000077051">
    <property type="component" value="Unassembled WGS sequence"/>
</dbReference>
<dbReference type="EMBL" id="AMYB01000004">
    <property type="protein sequence ID" value="OAD03573.1"/>
    <property type="molecule type" value="Genomic_DNA"/>
</dbReference>
<evidence type="ECO:0000256" key="1">
    <source>
        <dbReference type="SAM" id="MobiDB-lite"/>
    </source>
</evidence>
<organism evidence="2 3">
    <name type="scientific">Mucor lusitanicus CBS 277.49</name>
    <dbReference type="NCBI Taxonomy" id="747725"/>
    <lineage>
        <taxon>Eukaryota</taxon>
        <taxon>Fungi</taxon>
        <taxon>Fungi incertae sedis</taxon>
        <taxon>Mucoromycota</taxon>
        <taxon>Mucoromycotina</taxon>
        <taxon>Mucoromycetes</taxon>
        <taxon>Mucorales</taxon>
        <taxon>Mucorineae</taxon>
        <taxon>Mucoraceae</taxon>
        <taxon>Mucor</taxon>
    </lineage>
</organism>
<feature type="compositionally biased region" description="Basic and acidic residues" evidence="1">
    <location>
        <begin position="244"/>
        <end position="254"/>
    </location>
</feature>
<name>A0A168LIE9_MUCCL</name>
<proteinExistence type="predicted"/>
<comment type="caution">
    <text evidence="2">The sequence shown here is derived from an EMBL/GenBank/DDBJ whole genome shotgun (WGS) entry which is preliminary data.</text>
</comment>
<keyword evidence="3" id="KW-1185">Reference proteome</keyword>
<dbReference type="InterPro" id="IPR018608">
    <property type="entry name" value="Gti1/Pac2"/>
</dbReference>
<gene>
    <name evidence="2" type="ORF">MUCCIDRAFT_110443</name>
</gene>
<dbReference type="AlphaFoldDB" id="A0A168LIE9"/>
<dbReference type="OrthoDB" id="5572844at2759"/>